<dbReference type="RefSeq" id="WP_136550958.1">
    <property type="nucleotide sequence ID" value="NZ_STGJ01000001.1"/>
</dbReference>
<keyword evidence="3" id="KW-1185">Reference proteome</keyword>
<dbReference type="Proteomes" id="UP000308891">
    <property type="component" value="Unassembled WGS sequence"/>
</dbReference>
<dbReference type="EMBL" id="STGJ01000001">
    <property type="protein sequence ID" value="TIC86947.1"/>
    <property type="molecule type" value="Genomic_DNA"/>
</dbReference>
<gene>
    <name evidence="2" type="ORF">E5K04_00600</name>
</gene>
<name>A0A4T0V680_9NEIS</name>
<accession>A0A4T0V680</accession>
<protein>
    <submittedName>
        <fullName evidence="2">Uncharacterized protein</fullName>
    </submittedName>
</protein>
<sequence>MASLHVRRRLWQVLLLLAVFATLAALVPAPELGRLARPAKEAGRLFSPDRDGDLVRDDVGRMIRQDYSGVSHAALMQVARSWQKLATLADAKPDQQFAAGNRLTRAFDCAYSPGVLARSRMGPQDMYAAIARIRDALFDTPARRAALKKAEAGRGERPWEHDNAPCDFDPAAMAG</sequence>
<feature type="compositionally biased region" description="Basic and acidic residues" evidence="1">
    <location>
        <begin position="150"/>
        <end position="164"/>
    </location>
</feature>
<feature type="region of interest" description="Disordered" evidence="1">
    <location>
        <begin position="150"/>
        <end position="175"/>
    </location>
</feature>
<dbReference type="AlphaFoldDB" id="A0A4T0V680"/>
<reference evidence="2 3" key="1">
    <citation type="submission" date="2019-04" db="EMBL/GenBank/DDBJ databases">
        <title>Crenobacter sp. nov.</title>
        <authorList>
            <person name="Shi S."/>
        </authorList>
    </citation>
    <scope>NUCLEOTIDE SEQUENCE [LARGE SCALE GENOMIC DNA]</scope>
    <source>
        <strain evidence="2 3">GY 70310</strain>
    </source>
</reference>
<proteinExistence type="predicted"/>
<organism evidence="2 3">
    <name type="scientific">Crenobacter intestini</name>
    <dbReference type="NCBI Taxonomy" id="2563443"/>
    <lineage>
        <taxon>Bacteria</taxon>
        <taxon>Pseudomonadati</taxon>
        <taxon>Pseudomonadota</taxon>
        <taxon>Betaproteobacteria</taxon>
        <taxon>Neisseriales</taxon>
        <taxon>Neisseriaceae</taxon>
        <taxon>Crenobacter</taxon>
    </lineage>
</organism>
<evidence type="ECO:0000256" key="1">
    <source>
        <dbReference type="SAM" id="MobiDB-lite"/>
    </source>
</evidence>
<evidence type="ECO:0000313" key="2">
    <source>
        <dbReference type="EMBL" id="TIC86947.1"/>
    </source>
</evidence>
<comment type="caution">
    <text evidence="2">The sequence shown here is derived from an EMBL/GenBank/DDBJ whole genome shotgun (WGS) entry which is preliminary data.</text>
</comment>
<evidence type="ECO:0000313" key="3">
    <source>
        <dbReference type="Proteomes" id="UP000308891"/>
    </source>
</evidence>